<protein>
    <submittedName>
        <fullName evidence="1">Uncharacterized protein</fullName>
    </submittedName>
</protein>
<sequence>MSIENTVSETNTSPVKAELAWAYKLVSQGNPLPRGKAFSAYVGLSSTELLGLIEGTAAPAKAPIKRAKSAAKVTAEKKNVEKVIPSADLTEAQATALAALQEVGDWSSAKAIKARKATLDALVKKGVAQSRTLEDESVEYKV</sequence>
<dbReference type="RefSeq" id="WP_251259648.1">
    <property type="nucleotide sequence ID" value="NZ_JAMQGP010000001.1"/>
</dbReference>
<name>A0AA42B6C9_9GAMM</name>
<comment type="caution">
    <text evidence="1">The sequence shown here is derived from an EMBL/GenBank/DDBJ whole genome shotgun (WGS) entry which is preliminary data.</text>
</comment>
<evidence type="ECO:0000313" key="1">
    <source>
        <dbReference type="EMBL" id="MCM2678296.1"/>
    </source>
</evidence>
<proteinExistence type="predicted"/>
<reference evidence="1 2" key="1">
    <citation type="journal article" date="2013" name="Antonie Van Leeuwenhoek">
        <title>Echinimonas agarilytica gen. nov., sp. nov., a new gammaproteobacterium isolated from the sea urchin Strongylocentrotus intermedius.</title>
        <authorList>
            <person name="Nedashkovskaya O.I."/>
            <person name="Stenkova A.M."/>
            <person name="Zhukova N.V."/>
            <person name="Van Trappen S."/>
            <person name="Lee J.S."/>
            <person name="Kim S.B."/>
        </authorList>
    </citation>
    <scope>NUCLEOTIDE SEQUENCE [LARGE SCALE GENOMIC DNA]</scope>
    <source>
        <strain evidence="1 2">KMM 6351</strain>
    </source>
</reference>
<organism evidence="1 2">
    <name type="scientific">Echinimonas agarilytica</name>
    <dbReference type="NCBI Taxonomy" id="1215918"/>
    <lineage>
        <taxon>Bacteria</taxon>
        <taxon>Pseudomonadati</taxon>
        <taxon>Pseudomonadota</taxon>
        <taxon>Gammaproteobacteria</taxon>
        <taxon>Alteromonadales</taxon>
        <taxon>Echinimonadaceae</taxon>
        <taxon>Echinimonas</taxon>
    </lineage>
</organism>
<keyword evidence="2" id="KW-1185">Reference proteome</keyword>
<dbReference type="Proteomes" id="UP001165393">
    <property type="component" value="Unassembled WGS sequence"/>
</dbReference>
<evidence type="ECO:0000313" key="2">
    <source>
        <dbReference type="Proteomes" id="UP001165393"/>
    </source>
</evidence>
<dbReference type="AlphaFoldDB" id="A0AA42B6C9"/>
<accession>A0AA42B6C9</accession>
<gene>
    <name evidence="1" type="ORF">NAF29_01255</name>
</gene>
<dbReference type="EMBL" id="JAMQGP010000001">
    <property type="protein sequence ID" value="MCM2678296.1"/>
    <property type="molecule type" value="Genomic_DNA"/>
</dbReference>